<dbReference type="AlphaFoldDB" id="K3WHY5"/>
<keyword evidence="4" id="KW-1185">Reference proteome</keyword>
<dbReference type="VEuPathDB" id="FungiDB:PYU1_G004566"/>
<accession>K3WHY5</accession>
<protein>
    <submittedName>
        <fullName evidence="3">Uncharacterized protein</fullName>
    </submittedName>
</protein>
<name>K3WHY5_GLOUD</name>
<dbReference type="Proteomes" id="UP000019132">
    <property type="component" value="Unassembled WGS sequence"/>
</dbReference>
<feature type="compositionally biased region" description="Low complexity" evidence="1">
    <location>
        <begin position="50"/>
        <end position="69"/>
    </location>
</feature>
<dbReference type="EMBL" id="GL376631">
    <property type="status" value="NOT_ANNOTATED_CDS"/>
    <property type="molecule type" value="Genomic_DNA"/>
</dbReference>
<proteinExistence type="predicted"/>
<sequence length="116" mass="11919">MVSVSSLCLGLIAASTAFVAAIDAQSYSSLDEWKQSPYYTEACKKNFVPSAGLASSSSSGSSSSSVGSGEFSMGTVKVNATAGVSEGDGDGEIVTEEQKRFEQARLGERTVCRTGA</sequence>
<evidence type="ECO:0000313" key="3">
    <source>
        <dbReference type="EnsemblProtists" id="PYU1_T004577"/>
    </source>
</evidence>
<dbReference type="HOGENOM" id="CLU_2101834_0_0_1"/>
<feature type="chain" id="PRO_5003867934" evidence="2">
    <location>
        <begin position="25"/>
        <end position="116"/>
    </location>
</feature>
<keyword evidence="2" id="KW-0732">Signal</keyword>
<reference evidence="4" key="2">
    <citation type="submission" date="2010-04" db="EMBL/GenBank/DDBJ databases">
        <authorList>
            <person name="Buell R."/>
            <person name="Hamilton J."/>
            <person name="Hostetler J."/>
        </authorList>
    </citation>
    <scope>NUCLEOTIDE SEQUENCE [LARGE SCALE GENOMIC DNA]</scope>
    <source>
        <strain evidence="4">DAOM:BR144</strain>
    </source>
</reference>
<evidence type="ECO:0000256" key="1">
    <source>
        <dbReference type="SAM" id="MobiDB-lite"/>
    </source>
</evidence>
<dbReference type="EnsemblProtists" id="PYU1_T004577">
    <property type="protein sequence ID" value="PYU1_T004577"/>
    <property type="gene ID" value="PYU1_G004566"/>
</dbReference>
<feature type="signal peptide" evidence="2">
    <location>
        <begin position="1"/>
        <end position="24"/>
    </location>
</feature>
<feature type="region of interest" description="Disordered" evidence="1">
    <location>
        <begin position="50"/>
        <end position="70"/>
    </location>
</feature>
<evidence type="ECO:0000256" key="2">
    <source>
        <dbReference type="SAM" id="SignalP"/>
    </source>
</evidence>
<reference evidence="4" key="1">
    <citation type="journal article" date="2010" name="Genome Biol.">
        <title>Genome sequence of the necrotrophic plant pathogen Pythium ultimum reveals original pathogenicity mechanisms and effector repertoire.</title>
        <authorList>
            <person name="Levesque C.A."/>
            <person name="Brouwer H."/>
            <person name="Cano L."/>
            <person name="Hamilton J.P."/>
            <person name="Holt C."/>
            <person name="Huitema E."/>
            <person name="Raffaele S."/>
            <person name="Robideau G.P."/>
            <person name="Thines M."/>
            <person name="Win J."/>
            <person name="Zerillo M.M."/>
            <person name="Beakes G.W."/>
            <person name="Boore J.L."/>
            <person name="Busam D."/>
            <person name="Dumas B."/>
            <person name="Ferriera S."/>
            <person name="Fuerstenberg S.I."/>
            <person name="Gachon C.M."/>
            <person name="Gaulin E."/>
            <person name="Govers F."/>
            <person name="Grenville-Briggs L."/>
            <person name="Horner N."/>
            <person name="Hostetler J."/>
            <person name="Jiang R.H."/>
            <person name="Johnson J."/>
            <person name="Krajaejun T."/>
            <person name="Lin H."/>
            <person name="Meijer H.J."/>
            <person name="Moore B."/>
            <person name="Morris P."/>
            <person name="Phuntmart V."/>
            <person name="Puiu D."/>
            <person name="Shetty J."/>
            <person name="Stajich J.E."/>
            <person name="Tripathy S."/>
            <person name="Wawra S."/>
            <person name="van West P."/>
            <person name="Whitty B.R."/>
            <person name="Coutinho P.M."/>
            <person name="Henrissat B."/>
            <person name="Martin F."/>
            <person name="Thomas P.D."/>
            <person name="Tyler B.M."/>
            <person name="De Vries R.P."/>
            <person name="Kamoun S."/>
            <person name="Yandell M."/>
            <person name="Tisserat N."/>
            <person name="Buell C.R."/>
        </authorList>
    </citation>
    <scope>NUCLEOTIDE SEQUENCE</scope>
    <source>
        <strain evidence="4">DAOM:BR144</strain>
    </source>
</reference>
<evidence type="ECO:0000313" key="4">
    <source>
        <dbReference type="Proteomes" id="UP000019132"/>
    </source>
</evidence>
<dbReference type="InParanoid" id="K3WHY5"/>
<reference evidence="3" key="3">
    <citation type="submission" date="2015-02" db="UniProtKB">
        <authorList>
            <consortium name="EnsemblProtists"/>
        </authorList>
    </citation>
    <scope>IDENTIFICATION</scope>
    <source>
        <strain evidence="3">DAOM BR144</strain>
    </source>
</reference>
<organism evidence="3 4">
    <name type="scientific">Globisporangium ultimum (strain ATCC 200006 / CBS 805.95 / DAOM BR144)</name>
    <name type="common">Pythium ultimum</name>
    <dbReference type="NCBI Taxonomy" id="431595"/>
    <lineage>
        <taxon>Eukaryota</taxon>
        <taxon>Sar</taxon>
        <taxon>Stramenopiles</taxon>
        <taxon>Oomycota</taxon>
        <taxon>Peronosporomycetes</taxon>
        <taxon>Pythiales</taxon>
        <taxon>Pythiaceae</taxon>
        <taxon>Globisporangium</taxon>
    </lineage>
</organism>